<dbReference type="Proteomes" id="UP000664398">
    <property type="component" value="Unassembled WGS sequence"/>
</dbReference>
<dbReference type="Pfam" id="PF13462">
    <property type="entry name" value="Thioredoxin_4"/>
    <property type="match status" value="1"/>
</dbReference>
<proteinExistence type="predicted"/>
<keyword evidence="2" id="KW-0812">Transmembrane</keyword>
<evidence type="ECO:0000256" key="1">
    <source>
        <dbReference type="SAM" id="MobiDB-lite"/>
    </source>
</evidence>
<evidence type="ECO:0000256" key="2">
    <source>
        <dbReference type="SAM" id="Phobius"/>
    </source>
</evidence>
<dbReference type="InterPro" id="IPR025241">
    <property type="entry name" value="DUF4190"/>
</dbReference>
<feature type="transmembrane region" description="Helical" evidence="2">
    <location>
        <begin position="21"/>
        <end position="50"/>
    </location>
</feature>
<dbReference type="InterPro" id="IPR036249">
    <property type="entry name" value="Thioredoxin-like_sf"/>
</dbReference>
<organism evidence="5 6">
    <name type="scientific">Leucobacter ruminantium</name>
    <dbReference type="NCBI Taxonomy" id="1289170"/>
    <lineage>
        <taxon>Bacteria</taxon>
        <taxon>Bacillati</taxon>
        <taxon>Actinomycetota</taxon>
        <taxon>Actinomycetes</taxon>
        <taxon>Micrococcales</taxon>
        <taxon>Microbacteriaceae</taxon>
        <taxon>Leucobacter</taxon>
    </lineage>
</organism>
<keyword evidence="2" id="KW-1133">Transmembrane helix</keyword>
<name>A0A939LTZ6_9MICO</name>
<feature type="domain" description="DUF4190" evidence="4">
    <location>
        <begin position="2"/>
        <end position="34"/>
    </location>
</feature>
<keyword evidence="6" id="KW-1185">Reference proteome</keyword>
<accession>A0A939LTZ6</accession>
<reference evidence="5" key="1">
    <citation type="submission" date="2021-03" db="EMBL/GenBank/DDBJ databases">
        <title>Leucobacter chromiisoli sp. nov., isolated from chromium-containing soil of chemical plant.</title>
        <authorList>
            <person name="Xu Z."/>
        </authorList>
    </citation>
    <scope>NUCLEOTIDE SEQUENCE</scope>
    <source>
        <strain evidence="5">A2</strain>
    </source>
</reference>
<evidence type="ECO:0000259" key="3">
    <source>
        <dbReference type="Pfam" id="PF13462"/>
    </source>
</evidence>
<dbReference type="InterPro" id="IPR012336">
    <property type="entry name" value="Thioredoxin-like_fold"/>
</dbReference>
<dbReference type="SUPFAM" id="SSF52833">
    <property type="entry name" value="Thioredoxin-like"/>
    <property type="match status" value="1"/>
</dbReference>
<evidence type="ECO:0000313" key="5">
    <source>
        <dbReference type="EMBL" id="MBO1804326.1"/>
    </source>
</evidence>
<evidence type="ECO:0000313" key="6">
    <source>
        <dbReference type="Proteomes" id="UP000664398"/>
    </source>
</evidence>
<dbReference type="Gene3D" id="3.40.30.10">
    <property type="entry name" value="Glutaredoxin"/>
    <property type="match status" value="1"/>
</dbReference>
<dbReference type="Pfam" id="PF13828">
    <property type="entry name" value="DUF4190"/>
    <property type="match status" value="1"/>
</dbReference>
<evidence type="ECO:0000259" key="4">
    <source>
        <dbReference type="Pfam" id="PF13828"/>
    </source>
</evidence>
<comment type="caution">
    <text evidence="5">The sequence shown here is derived from an EMBL/GenBank/DDBJ whole genome shotgun (WGS) entry which is preliminary data.</text>
</comment>
<protein>
    <submittedName>
        <fullName evidence="5">Thioredoxin domain-containing protein</fullName>
    </submittedName>
</protein>
<feature type="domain" description="Thioredoxin-like fold" evidence="3">
    <location>
        <begin position="106"/>
        <end position="242"/>
    </location>
</feature>
<dbReference type="CDD" id="cd02972">
    <property type="entry name" value="DsbA_family"/>
    <property type="match status" value="1"/>
</dbReference>
<dbReference type="EMBL" id="JAGDYL010000004">
    <property type="protein sequence ID" value="MBO1804326.1"/>
    <property type="molecule type" value="Genomic_DNA"/>
</dbReference>
<feature type="region of interest" description="Disordered" evidence="1">
    <location>
        <begin position="84"/>
        <end position="104"/>
    </location>
</feature>
<feature type="compositionally biased region" description="Basic and acidic residues" evidence="1">
    <location>
        <begin position="93"/>
        <end position="102"/>
    </location>
</feature>
<sequence length="301" mass="30773">MICGHIALARIKRSGQRGRGLALAGTIIGYVTLASKLSLLAALFVFGLGFQPGPVPTVSGASASGVGPEGMASGGAVFGEGGELVSSGSASGDSREAPEADRSAGSPVDVTVYVDYMCPACGAFEQANGDMLNSYVRAGDITLQVYPLNFLDQTSLGARYSTRAANLFACIVESSPDAALDVHTSLLSADVQPSEGTEGLTDDELLAVAEDAGADVDGELRQCVAEQRFAGFFDDNTRIATEEGLLGLAPGAQLLGSGGTPQPADGPQRLVSTPTVIVAGEQYVAQRDGDLESAILKALDR</sequence>
<dbReference type="AlphaFoldDB" id="A0A939LTZ6"/>
<gene>
    <name evidence="5" type="ORF">J4H91_03210</name>
</gene>
<keyword evidence="2" id="KW-0472">Membrane</keyword>